<dbReference type="RefSeq" id="WP_018382389.1">
    <property type="nucleotide sequence ID" value="NZ_LLZU01000039.1"/>
</dbReference>
<sequence length="77" mass="8256">MKHEKEELYLAPLNGQWIKSAHSAGNGGDCVQLMAIDGGVALGDSKSPEREPLRYTHAELAAFLHAAKAGEFDHLVG</sequence>
<proteinExistence type="predicted"/>
<evidence type="ECO:0000313" key="3">
    <source>
        <dbReference type="Proteomes" id="UP000050867"/>
    </source>
</evidence>
<name>A0A0T6LL25_WENVI</name>
<dbReference type="EMBL" id="LLZU01000039">
    <property type="protein sequence ID" value="KRV46660.1"/>
    <property type="molecule type" value="Genomic_DNA"/>
</dbReference>
<dbReference type="STRING" id="76728.AQ490_12380"/>
<dbReference type="AlphaFoldDB" id="A0A0T6LL25"/>
<dbReference type="Pfam" id="PF04149">
    <property type="entry name" value="DUF397"/>
    <property type="match status" value="1"/>
</dbReference>
<accession>A0A0T6LL25</accession>
<reference evidence="2 3" key="1">
    <citation type="submission" date="2015-10" db="EMBL/GenBank/DDBJ databases">
        <title>Draft genome sequence of pyrrolomycin-producing Streptomyces vitaminophilus.</title>
        <authorList>
            <person name="Graham D.E."/>
            <person name="Mahan K.M."/>
            <person name="Klingeman D.M."/>
            <person name="Hettich R.L."/>
            <person name="Parry R.J."/>
        </authorList>
    </citation>
    <scope>NUCLEOTIDE SEQUENCE [LARGE SCALE GENOMIC DNA]</scope>
    <source>
        <strain evidence="2 3">ATCC 31673</strain>
    </source>
</reference>
<keyword evidence="3" id="KW-1185">Reference proteome</keyword>
<evidence type="ECO:0000313" key="2">
    <source>
        <dbReference type="EMBL" id="KRV46660.1"/>
    </source>
</evidence>
<organism evidence="2 3">
    <name type="scientific">Wenjunlia vitaminophila</name>
    <name type="common">Streptomyces vitaminophilus</name>
    <dbReference type="NCBI Taxonomy" id="76728"/>
    <lineage>
        <taxon>Bacteria</taxon>
        <taxon>Bacillati</taxon>
        <taxon>Actinomycetota</taxon>
        <taxon>Actinomycetes</taxon>
        <taxon>Kitasatosporales</taxon>
        <taxon>Streptomycetaceae</taxon>
        <taxon>Wenjunlia</taxon>
    </lineage>
</organism>
<feature type="domain" description="DUF397" evidence="1">
    <location>
        <begin position="16"/>
        <end position="68"/>
    </location>
</feature>
<evidence type="ECO:0000259" key="1">
    <source>
        <dbReference type="Pfam" id="PF04149"/>
    </source>
</evidence>
<dbReference type="Proteomes" id="UP000050867">
    <property type="component" value="Unassembled WGS sequence"/>
</dbReference>
<dbReference type="InterPro" id="IPR007278">
    <property type="entry name" value="DUF397"/>
</dbReference>
<dbReference type="eggNOG" id="ENOG5031URX">
    <property type="taxonomic scope" value="Bacteria"/>
</dbReference>
<dbReference type="OrthoDB" id="4562195at2"/>
<gene>
    <name evidence="2" type="ORF">AQ490_12380</name>
</gene>
<comment type="caution">
    <text evidence="2">The sequence shown here is derived from an EMBL/GenBank/DDBJ whole genome shotgun (WGS) entry which is preliminary data.</text>
</comment>
<protein>
    <submittedName>
        <fullName evidence="2">Regulator</fullName>
    </submittedName>
</protein>